<evidence type="ECO:0000313" key="1">
    <source>
        <dbReference type="EMBL" id="MFB9074744.1"/>
    </source>
</evidence>
<dbReference type="Proteomes" id="UP001589575">
    <property type="component" value="Unassembled WGS sequence"/>
</dbReference>
<sequence>MRCITPLHHDGLMTSPHTFPLPLQEDRSTRHEHAWRAESRHLTSEGLVLYVRCGDCGVLRVDVQENQGLPPAALSRVIGVSPLEWLGG</sequence>
<organism evidence="1 2">
    <name type="scientific">Citricoccus parietis</name>
    <dbReference type="NCBI Taxonomy" id="592307"/>
    <lineage>
        <taxon>Bacteria</taxon>
        <taxon>Bacillati</taxon>
        <taxon>Actinomycetota</taxon>
        <taxon>Actinomycetes</taxon>
        <taxon>Micrococcales</taxon>
        <taxon>Micrococcaceae</taxon>
        <taxon>Citricoccus</taxon>
    </lineage>
</organism>
<comment type="caution">
    <text evidence="1">The sequence shown here is derived from an EMBL/GenBank/DDBJ whole genome shotgun (WGS) entry which is preliminary data.</text>
</comment>
<proteinExistence type="predicted"/>
<protein>
    <submittedName>
        <fullName evidence="1">Uncharacterized protein</fullName>
    </submittedName>
</protein>
<dbReference type="EMBL" id="JBHMFI010000002">
    <property type="protein sequence ID" value="MFB9074744.1"/>
    <property type="molecule type" value="Genomic_DNA"/>
</dbReference>
<name>A0ABV5G722_9MICC</name>
<gene>
    <name evidence="1" type="ORF">ACFFX0_27565</name>
</gene>
<accession>A0ABV5G722</accession>
<reference evidence="1 2" key="1">
    <citation type="submission" date="2024-09" db="EMBL/GenBank/DDBJ databases">
        <authorList>
            <person name="Sun Q."/>
            <person name="Mori K."/>
        </authorList>
    </citation>
    <scope>NUCLEOTIDE SEQUENCE [LARGE SCALE GENOMIC DNA]</scope>
    <source>
        <strain evidence="1 2">CCM 7609</strain>
    </source>
</reference>
<evidence type="ECO:0000313" key="2">
    <source>
        <dbReference type="Proteomes" id="UP001589575"/>
    </source>
</evidence>
<keyword evidence="2" id="KW-1185">Reference proteome</keyword>